<proteinExistence type="predicted"/>
<accession>G0L177</accession>
<organism evidence="1 2">
    <name type="scientific">Zobellia galactanivorans (strain DSM 12802 / CCUG 47099 / CIP 106680 / NCIMB 13871 / Dsij)</name>
    <dbReference type="NCBI Taxonomy" id="63186"/>
    <lineage>
        <taxon>Bacteria</taxon>
        <taxon>Pseudomonadati</taxon>
        <taxon>Bacteroidota</taxon>
        <taxon>Flavobacteriia</taxon>
        <taxon>Flavobacteriales</taxon>
        <taxon>Flavobacteriaceae</taxon>
        <taxon>Zobellia</taxon>
    </lineage>
</organism>
<evidence type="ECO:0000313" key="2">
    <source>
        <dbReference type="Proteomes" id="UP000008898"/>
    </source>
</evidence>
<keyword evidence="2" id="KW-1185">Reference proteome</keyword>
<name>G0L177_ZOBGA</name>
<evidence type="ECO:0000313" key="1">
    <source>
        <dbReference type="EMBL" id="CAZ97688.1"/>
    </source>
</evidence>
<reference evidence="1 2" key="2">
    <citation type="journal article" date="2012" name="Environ. Microbiol.">
        <title>Characterization of the first alginolytic operons in a marine bacterium: from their emergence in marine Flavobacteriia to their independent transfers to marine Proteobacteria and human gut Bacteroides.</title>
        <authorList>
            <person name="Thomas F."/>
            <person name="Barbeyron T."/>
            <person name="Tonon T."/>
            <person name="Genicot S."/>
            <person name="Czjzek M."/>
            <person name="Michel G."/>
        </authorList>
    </citation>
    <scope>NUCLEOTIDE SEQUENCE [LARGE SCALE GENOMIC DNA]</scope>
    <source>
        <strain evidence="2">DSM 12802 / CCUG 47099 / CIP 106680 / NCIMB 13871 / Dsij</strain>
    </source>
</reference>
<dbReference type="Proteomes" id="UP000008898">
    <property type="component" value="Chromosome"/>
</dbReference>
<protein>
    <submittedName>
        <fullName evidence="1">Uncharacterized protein</fullName>
    </submittedName>
</protein>
<dbReference type="KEGG" id="zga:ZOBELLIA_3550"/>
<reference evidence="2" key="1">
    <citation type="submission" date="2009-07" db="EMBL/GenBank/DDBJ databases">
        <title>Complete genome sequence of Zobellia galactanivorans Dsij.</title>
        <authorList>
            <consortium name="Genoscope - CEA"/>
        </authorList>
    </citation>
    <scope>NUCLEOTIDE SEQUENCE [LARGE SCALE GENOMIC DNA]</scope>
    <source>
        <strain evidence="2">DSM 12802 / CCUG 47099 / CIP 106680 / NCIMB 13871 / Dsij</strain>
    </source>
</reference>
<dbReference type="EMBL" id="FP476056">
    <property type="protein sequence ID" value="CAZ97688.1"/>
    <property type="molecule type" value="Genomic_DNA"/>
</dbReference>
<dbReference type="AlphaFoldDB" id="G0L177"/>
<dbReference type="HOGENOM" id="CLU_3142505_0_0_10"/>
<gene>
    <name evidence="1" type="ordered locus">zobellia_3550</name>
</gene>
<sequence>MFFLITCTAFYISTAPLFAAKKKFDGIKKALFYQGLLLKLINSKQRLQA</sequence>